<proteinExistence type="predicted"/>
<keyword evidence="2" id="KW-1185">Reference proteome</keyword>
<protein>
    <submittedName>
        <fullName evidence="1">Uncharacterized protein</fullName>
    </submittedName>
</protein>
<gene>
    <name evidence="1" type="ORF">EDB95_0391</name>
</gene>
<name>A0A4R8DMZ7_9BACT</name>
<evidence type="ECO:0000313" key="1">
    <source>
        <dbReference type="EMBL" id="TDW99381.1"/>
    </source>
</evidence>
<dbReference type="EMBL" id="SODV01000001">
    <property type="protein sequence ID" value="TDW99381.1"/>
    <property type="molecule type" value="Genomic_DNA"/>
</dbReference>
<comment type="caution">
    <text evidence="1">The sequence shown here is derived from an EMBL/GenBank/DDBJ whole genome shotgun (WGS) entry which is preliminary data.</text>
</comment>
<dbReference type="Proteomes" id="UP000294498">
    <property type="component" value="Unassembled WGS sequence"/>
</dbReference>
<dbReference type="AlphaFoldDB" id="A0A4R8DMZ7"/>
<dbReference type="Gene3D" id="1.10.1740.10">
    <property type="match status" value="1"/>
</dbReference>
<dbReference type="GO" id="GO:0006352">
    <property type="term" value="P:DNA-templated transcription initiation"/>
    <property type="evidence" value="ECO:0007669"/>
    <property type="project" value="InterPro"/>
</dbReference>
<dbReference type="SUPFAM" id="SSF88946">
    <property type="entry name" value="Sigma2 domain of RNA polymerase sigma factors"/>
    <property type="match status" value="1"/>
</dbReference>
<accession>A0A4R8DMZ7</accession>
<dbReference type="RefSeq" id="WP_133990029.1">
    <property type="nucleotide sequence ID" value="NZ_SODV01000001.1"/>
</dbReference>
<organism evidence="1 2">
    <name type="scientific">Dinghuibacter silviterrae</name>
    <dbReference type="NCBI Taxonomy" id="1539049"/>
    <lineage>
        <taxon>Bacteria</taxon>
        <taxon>Pseudomonadati</taxon>
        <taxon>Bacteroidota</taxon>
        <taxon>Chitinophagia</taxon>
        <taxon>Chitinophagales</taxon>
        <taxon>Chitinophagaceae</taxon>
        <taxon>Dinghuibacter</taxon>
    </lineage>
</organism>
<dbReference type="InterPro" id="IPR013325">
    <property type="entry name" value="RNA_pol_sigma_r2"/>
</dbReference>
<dbReference type="GO" id="GO:0003700">
    <property type="term" value="F:DNA-binding transcription factor activity"/>
    <property type="evidence" value="ECO:0007669"/>
    <property type="project" value="InterPro"/>
</dbReference>
<evidence type="ECO:0000313" key="2">
    <source>
        <dbReference type="Proteomes" id="UP000294498"/>
    </source>
</evidence>
<reference evidence="1 2" key="1">
    <citation type="submission" date="2019-03" db="EMBL/GenBank/DDBJ databases">
        <title>Genomic Encyclopedia of Type Strains, Phase IV (KMG-IV): sequencing the most valuable type-strain genomes for metagenomic binning, comparative biology and taxonomic classification.</title>
        <authorList>
            <person name="Goeker M."/>
        </authorList>
    </citation>
    <scope>NUCLEOTIDE SEQUENCE [LARGE SCALE GENOMIC DNA]</scope>
    <source>
        <strain evidence="1 2">DSM 100059</strain>
    </source>
</reference>
<sequence length="107" mass="12656">MHAIDLEPCVPGEIAADLDLIKRLQRKDLLAYRELIERYYSFVYMMALTLHRDETVADQYVLELFTHAWNHASGMTARGSLRSYFFKLIYAKYQRYVSMLPTIKEMV</sequence>